<dbReference type="PANTHER" id="PTHR43802:SF1">
    <property type="entry name" value="IP11341P-RELATED"/>
    <property type="match status" value="1"/>
</dbReference>
<reference evidence="7" key="1">
    <citation type="submission" date="2020-11" db="EMBL/GenBank/DDBJ databases">
        <title>Nocardia NEAU-351.nov., a novel actinomycete isolated from the cow dung.</title>
        <authorList>
            <person name="Zhang X."/>
        </authorList>
    </citation>
    <scope>NUCLEOTIDE SEQUENCE</scope>
    <source>
        <strain evidence="7">NEAU-351</strain>
    </source>
</reference>
<dbReference type="GO" id="GO:0006631">
    <property type="term" value="P:fatty acid metabolic process"/>
    <property type="evidence" value="ECO:0007669"/>
    <property type="project" value="UniProtKB-KW"/>
</dbReference>
<comment type="catalytic activity">
    <reaction evidence="4">
        <text>a (3S)-3-hydroxyacyl-CoA = a (2E)-enoyl-CoA + H2O</text>
        <dbReference type="Rhea" id="RHEA:16105"/>
        <dbReference type="ChEBI" id="CHEBI:15377"/>
        <dbReference type="ChEBI" id="CHEBI:57318"/>
        <dbReference type="ChEBI" id="CHEBI:58856"/>
        <dbReference type="EC" id="4.2.1.17"/>
    </reaction>
</comment>
<dbReference type="InterPro" id="IPR014748">
    <property type="entry name" value="Enoyl-CoA_hydra_C"/>
</dbReference>
<dbReference type="CDD" id="cd06558">
    <property type="entry name" value="crotonase-like"/>
    <property type="match status" value="1"/>
</dbReference>
<name>A0A931IGJ1_9NOCA</name>
<dbReference type="Gene3D" id="1.10.12.10">
    <property type="entry name" value="Lyase 2-enoyl-coa Hydratase, Chain A, domain 2"/>
    <property type="match status" value="1"/>
</dbReference>
<dbReference type="InterPro" id="IPR029045">
    <property type="entry name" value="ClpP/crotonase-like_dom_sf"/>
</dbReference>
<dbReference type="InterPro" id="IPR001753">
    <property type="entry name" value="Enoyl-CoA_hydra/iso"/>
</dbReference>
<dbReference type="NCBIfam" id="NF006100">
    <property type="entry name" value="PRK08252.1"/>
    <property type="match status" value="1"/>
</dbReference>
<dbReference type="GO" id="GO:0004300">
    <property type="term" value="F:enoyl-CoA hydratase activity"/>
    <property type="evidence" value="ECO:0007669"/>
    <property type="project" value="UniProtKB-EC"/>
</dbReference>
<comment type="caution">
    <text evidence="7">The sequence shown here is derived from an EMBL/GenBank/DDBJ whole genome shotgun (WGS) entry which is preliminary data.</text>
</comment>
<dbReference type="EMBL" id="JADMLG010000020">
    <property type="protein sequence ID" value="MBH0781034.1"/>
    <property type="molecule type" value="Genomic_DNA"/>
</dbReference>
<evidence type="ECO:0000256" key="6">
    <source>
        <dbReference type="RuleBase" id="RU003707"/>
    </source>
</evidence>
<keyword evidence="3" id="KW-0443">Lipid metabolism</keyword>
<dbReference type="PANTHER" id="PTHR43802">
    <property type="entry name" value="ENOYL-COA HYDRATASE"/>
    <property type="match status" value="1"/>
</dbReference>
<dbReference type="Pfam" id="PF00378">
    <property type="entry name" value="ECH_1"/>
    <property type="match status" value="1"/>
</dbReference>
<comment type="function">
    <text evidence="1">Could possibly oxidize fatty acids using specific components.</text>
</comment>
<evidence type="ECO:0000256" key="4">
    <source>
        <dbReference type="ARBA" id="ARBA00023709"/>
    </source>
</evidence>
<keyword evidence="3" id="KW-0276">Fatty acid metabolism</keyword>
<accession>A0A931IGJ1</accession>
<dbReference type="InterPro" id="IPR018376">
    <property type="entry name" value="Enoyl-CoA_hyd/isom_CS"/>
</dbReference>
<evidence type="ECO:0000256" key="5">
    <source>
        <dbReference type="ARBA" id="ARBA00023717"/>
    </source>
</evidence>
<dbReference type="SUPFAM" id="SSF52096">
    <property type="entry name" value="ClpP/crotonase"/>
    <property type="match status" value="1"/>
</dbReference>
<proteinExistence type="inferred from homology"/>
<comment type="catalytic activity">
    <reaction evidence="5">
        <text>a 4-saturated-(3S)-3-hydroxyacyl-CoA = a (3E)-enoyl-CoA + H2O</text>
        <dbReference type="Rhea" id="RHEA:20724"/>
        <dbReference type="ChEBI" id="CHEBI:15377"/>
        <dbReference type="ChEBI" id="CHEBI:58521"/>
        <dbReference type="ChEBI" id="CHEBI:137480"/>
        <dbReference type="EC" id="4.2.1.17"/>
    </reaction>
</comment>
<dbReference type="PROSITE" id="PS00166">
    <property type="entry name" value="ENOYL_COA_HYDRATASE"/>
    <property type="match status" value="1"/>
</dbReference>
<dbReference type="Gene3D" id="3.90.226.10">
    <property type="entry name" value="2-enoyl-CoA Hydratase, Chain A, domain 1"/>
    <property type="match status" value="1"/>
</dbReference>
<evidence type="ECO:0000256" key="3">
    <source>
        <dbReference type="ARBA" id="ARBA00022832"/>
    </source>
</evidence>
<dbReference type="Proteomes" id="UP000655751">
    <property type="component" value="Unassembled WGS sequence"/>
</dbReference>
<organism evidence="7 8">
    <name type="scientific">Nocardia bovistercoris</name>
    <dbReference type="NCBI Taxonomy" id="2785916"/>
    <lineage>
        <taxon>Bacteria</taxon>
        <taxon>Bacillati</taxon>
        <taxon>Actinomycetota</taxon>
        <taxon>Actinomycetes</taxon>
        <taxon>Mycobacteriales</taxon>
        <taxon>Nocardiaceae</taxon>
        <taxon>Nocardia</taxon>
    </lineage>
</organism>
<evidence type="ECO:0000256" key="2">
    <source>
        <dbReference type="ARBA" id="ARBA00005254"/>
    </source>
</evidence>
<dbReference type="AlphaFoldDB" id="A0A931IGJ1"/>
<dbReference type="RefSeq" id="WP_196153338.1">
    <property type="nucleotide sequence ID" value="NZ_JADMLG010000020.1"/>
</dbReference>
<keyword evidence="8" id="KW-1185">Reference proteome</keyword>
<gene>
    <name evidence="7" type="ORF">IT779_32655</name>
</gene>
<evidence type="ECO:0000313" key="7">
    <source>
        <dbReference type="EMBL" id="MBH0781034.1"/>
    </source>
</evidence>
<protein>
    <submittedName>
        <fullName evidence="7">Crotonase/enoyl-CoA hydratase family protein</fullName>
    </submittedName>
</protein>
<evidence type="ECO:0000313" key="8">
    <source>
        <dbReference type="Proteomes" id="UP000655751"/>
    </source>
</evidence>
<evidence type="ECO:0000256" key="1">
    <source>
        <dbReference type="ARBA" id="ARBA00002994"/>
    </source>
</evidence>
<comment type="similarity">
    <text evidence="2 6">Belongs to the enoyl-CoA hydratase/isomerase family.</text>
</comment>
<sequence length="254" mass="26524">MTDTVLTEFGDGIAVITINRPEVRNAIDRVTARGIAAAVDEFEGRSDLVVGILTGAGGTFCSGMDLEAFLRGEAPLVRGRGFGGLVERPPTKPLIAAVEGWALAGGFELALSADLIVASRTARFGIPEVKRGLVAAAGGLLRLPKTLPYQLAMQIALTGEPLSAVDGHRYGLVNVLSEPGAAVADARELAMRIACNAPLAVEATKQIVAGAARWVDAEGFAAQEQAVAKVLASQDAREGARAFAEKRAPRWQGR</sequence>